<dbReference type="EMBL" id="KQ258370">
    <property type="protein sequence ID" value="KOM27185.1"/>
    <property type="molecule type" value="Genomic_DNA"/>
</dbReference>
<sequence>MLWCSFERIRRDQRRWICGMQLIFVTRIKEEIYADCYGKTQRKNDIVGVDGMKKQWNEEAAESACVRAEEDDEQ</sequence>
<dbReference type="Gramene" id="KOM27185">
    <property type="protein sequence ID" value="KOM27185"/>
    <property type="gene ID" value="LR48_Vigan404s003600"/>
</dbReference>
<dbReference type="Proteomes" id="UP000053144">
    <property type="component" value="Unassembled WGS sequence"/>
</dbReference>
<dbReference type="AlphaFoldDB" id="A0A0L9T998"/>
<accession>A0A0L9T998</accession>
<organism evidence="1 2">
    <name type="scientific">Phaseolus angularis</name>
    <name type="common">Azuki bean</name>
    <name type="synonym">Vigna angularis</name>
    <dbReference type="NCBI Taxonomy" id="3914"/>
    <lineage>
        <taxon>Eukaryota</taxon>
        <taxon>Viridiplantae</taxon>
        <taxon>Streptophyta</taxon>
        <taxon>Embryophyta</taxon>
        <taxon>Tracheophyta</taxon>
        <taxon>Spermatophyta</taxon>
        <taxon>Magnoliopsida</taxon>
        <taxon>eudicotyledons</taxon>
        <taxon>Gunneridae</taxon>
        <taxon>Pentapetalae</taxon>
        <taxon>rosids</taxon>
        <taxon>fabids</taxon>
        <taxon>Fabales</taxon>
        <taxon>Fabaceae</taxon>
        <taxon>Papilionoideae</taxon>
        <taxon>50 kb inversion clade</taxon>
        <taxon>NPAAA clade</taxon>
        <taxon>indigoferoid/millettioid clade</taxon>
        <taxon>Phaseoleae</taxon>
        <taxon>Vigna</taxon>
    </lineage>
</organism>
<evidence type="ECO:0000313" key="1">
    <source>
        <dbReference type="EMBL" id="KOM27185.1"/>
    </source>
</evidence>
<gene>
    <name evidence="1" type="ORF">LR48_Vigan404s003600</name>
</gene>
<evidence type="ECO:0000313" key="2">
    <source>
        <dbReference type="Proteomes" id="UP000053144"/>
    </source>
</evidence>
<reference evidence="2" key="1">
    <citation type="journal article" date="2015" name="Proc. Natl. Acad. Sci. U.S.A.">
        <title>Genome sequencing of adzuki bean (Vigna angularis) provides insight into high starch and low fat accumulation and domestication.</title>
        <authorList>
            <person name="Yang K."/>
            <person name="Tian Z."/>
            <person name="Chen C."/>
            <person name="Luo L."/>
            <person name="Zhao B."/>
            <person name="Wang Z."/>
            <person name="Yu L."/>
            <person name="Li Y."/>
            <person name="Sun Y."/>
            <person name="Li W."/>
            <person name="Chen Y."/>
            <person name="Li Y."/>
            <person name="Zhang Y."/>
            <person name="Ai D."/>
            <person name="Zhao J."/>
            <person name="Shang C."/>
            <person name="Ma Y."/>
            <person name="Wu B."/>
            <person name="Wang M."/>
            <person name="Gao L."/>
            <person name="Sun D."/>
            <person name="Zhang P."/>
            <person name="Guo F."/>
            <person name="Wang W."/>
            <person name="Li Y."/>
            <person name="Wang J."/>
            <person name="Varshney R.K."/>
            <person name="Wang J."/>
            <person name="Ling H.Q."/>
            <person name="Wan P."/>
        </authorList>
    </citation>
    <scope>NUCLEOTIDE SEQUENCE</scope>
    <source>
        <strain evidence="2">cv. Jingnong 6</strain>
    </source>
</reference>
<protein>
    <submittedName>
        <fullName evidence="1">Uncharacterized protein</fullName>
    </submittedName>
</protein>
<name>A0A0L9T998_PHAAN</name>
<proteinExistence type="predicted"/>